<evidence type="ECO:0000313" key="2">
    <source>
        <dbReference type="EMBL" id="SUZ90843.1"/>
    </source>
</evidence>
<dbReference type="GO" id="GO:0004029">
    <property type="term" value="F:aldehyde dehydrogenase (NAD+) activity"/>
    <property type="evidence" value="ECO:0007669"/>
    <property type="project" value="TreeGrafter"/>
</dbReference>
<dbReference type="GO" id="GO:0005737">
    <property type="term" value="C:cytoplasm"/>
    <property type="evidence" value="ECO:0007669"/>
    <property type="project" value="TreeGrafter"/>
</dbReference>
<dbReference type="Gene3D" id="3.40.50.720">
    <property type="entry name" value="NAD(P)-binding Rossmann-like Domain"/>
    <property type="match status" value="1"/>
</dbReference>
<dbReference type="InterPro" id="IPR001509">
    <property type="entry name" value="Epimerase_deHydtase"/>
</dbReference>
<dbReference type="SUPFAM" id="SSF51735">
    <property type="entry name" value="NAD(P)-binding Rossmann-fold domains"/>
    <property type="match status" value="1"/>
</dbReference>
<proteinExistence type="predicted"/>
<dbReference type="AlphaFoldDB" id="A0A381RPN6"/>
<dbReference type="InterPro" id="IPR051783">
    <property type="entry name" value="NAD(P)-dependent_oxidoreduct"/>
</dbReference>
<feature type="domain" description="NAD-dependent epimerase/dehydratase" evidence="1">
    <location>
        <begin position="2"/>
        <end position="217"/>
    </location>
</feature>
<dbReference type="InterPro" id="IPR036291">
    <property type="entry name" value="NAD(P)-bd_dom_sf"/>
</dbReference>
<dbReference type="PANTHER" id="PTHR48079">
    <property type="entry name" value="PROTEIN YEEZ"/>
    <property type="match status" value="1"/>
</dbReference>
<reference evidence="2" key="1">
    <citation type="submission" date="2018-05" db="EMBL/GenBank/DDBJ databases">
        <authorList>
            <person name="Lanie J.A."/>
            <person name="Ng W.-L."/>
            <person name="Kazmierczak K.M."/>
            <person name="Andrzejewski T.M."/>
            <person name="Davidsen T.M."/>
            <person name="Wayne K.J."/>
            <person name="Tettelin H."/>
            <person name="Glass J.I."/>
            <person name="Rusch D."/>
            <person name="Podicherti R."/>
            <person name="Tsui H.-C.T."/>
            <person name="Winkler M.E."/>
        </authorList>
    </citation>
    <scope>NUCLEOTIDE SEQUENCE</scope>
</reference>
<dbReference type="PANTHER" id="PTHR48079:SF6">
    <property type="entry name" value="NAD(P)-BINDING DOMAIN-CONTAINING PROTEIN-RELATED"/>
    <property type="match status" value="1"/>
</dbReference>
<accession>A0A381RPN6</accession>
<gene>
    <name evidence="2" type="ORF">METZ01_LOCUS43697</name>
</gene>
<name>A0A381RPN6_9ZZZZ</name>
<feature type="non-terminal residue" evidence="2">
    <location>
        <position position="1"/>
    </location>
</feature>
<sequence length="309" mass="32259">VLRALVDAGHEPRALVRSSDKLDQMRAAQGIDGAIDHVVGDMTDPDSVAEALRGCDACIHTAAFTSLDPEQMHLALEVNAPGAINVLDTAAAVGCDPIVHLSTMSVIFPPTGDVLSGHDPVQGGGNPYNASKAIAEEHARGMQDAGAPVNIIYPAGVTGPTDLGLNVLAANLIPTLQSEIMMSLASGGWLLVDVRDLAKALVGLLQPGRGPQRYVAGGTYMDWDEFHAVVSEVTGCDRALFPTPREALEQMVDAEAVEIMLGIVPGDDAGLLADSGLGSWRPVEETLHDTVAWLIVGGLLEADRAPNCV</sequence>
<organism evidence="2">
    <name type="scientific">marine metagenome</name>
    <dbReference type="NCBI Taxonomy" id="408172"/>
    <lineage>
        <taxon>unclassified sequences</taxon>
        <taxon>metagenomes</taxon>
        <taxon>ecological metagenomes</taxon>
    </lineage>
</organism>
<evidence type="ECO:0000259" key="1">
    <source>
        <dbReference type="Pfam" id="PF01370"/>
    </source>
</evidence>
<dbReference type="EMBL" id="UINC01001927">
    <property type="protein sequence ID" value="SUZ90843.1"/>
    <property type="molecule type" value="Genomic_DNA"/>
</dbReference>
<protein>
    <recommendedName>
        <fullName evidence="1">NAD-dependent epimerase/dehydratase domain-containing protein</fullName>
    </recommendedName>
</protein>
<dbReference type="Pfam" id="PF01370">
    <property type="entry name" value="Epimerase"/>
    <property type="match status" value="1"/>
</dbReference>